<dbReference type="GO" id="GO:0003700">
    <property type="term" value="F:DNA-binding transcription factor activity"/>
    <property type="evidence" value="ECO:0007669"/>
    <property type="project" value="InterPro"/>
</dbReference>
<dbReference type="RefSeq" id="WP_093198215.1">
    <property type="nucleotide sequence ID" value="NZ_FNGS01000002.1"/>
</dbReference>
<dbReference type="CDD" id="cd00082">
    <property type="entry name" value="HisKA"/>
    <property type="match status" value="1"/>
</dbReference>
<name>A0A1G9K240_9BACT</name>
<dbReference type="InterPro" id="IPR036097">
    <property type="entry name" value="HisK_dim/P_sf"/>
</dbReference>
<dbReference type="Pfam" id="PF02518">
    <property type="entry name" value="HATPase_c"/>
    <property type="match status" value="1"/>
</dbReference>
<dbReference type="InterPro" id="IPR003594">
    <property type="entry name" value="HATPase_dom"/>
</dbReference>
<evidence type="ECO:0000259" key="7">
    <source>
        <dbReference type="PROSITE" id="PS01124"/>
    </source>
</evidence>
<dbReference type="SMART" id="SM00388">
    <property type="entry name" value="HisKA"/>
    <property type="match status" value="1"/>
</dbReference>
<dbReference type="EC" id="2.7.13.3" evidence="2"/>
<keyword evidence="5" id="KW-0804">Transcription</keyword>
<evidence type="ECO:0000256" key="1">
    <source>
        <dbReference type="ARBA" id="ARBA00000085"/>
    </source>
</evidence>
<dbReference type="Pfam" id="PF00072">
    <property type="entry name" value="Response_reg"/>
    <property type="match status" value="2"/>
</dbReference>
<dbReference type="Proteomes" id="UP000198901">
    <property type="component" value="Unassembled WGS sequence"/>
</dbReference>
<feature type="modified residue" description="4-aspartylphosphate" evidence="6">
    <location>
        <position position="58"/>
    </location>
</feature>
<dbReference type="InterPro" id="IPR001789">
    <property type="entry name" value="Sig_transdc_resp-reg_receiver"/>
</dbReference>
<dbReference type="Pfam" id="PF12833">
    <property type="entry name" value="HTH_18"/>
    <property type="match status" value="1"/>
</dbReference>
<reference evidence="10 11" key="1">
    <citation type="submission" date="2016-10" db="EMBL/GenBank/DDBJ databases">
        <authorList>
            <person name="de Groot N.N."/>
        </authorList>
    </citation>
    <scope>NUCLEOTIDE SEQUENCE [LARGE SCALE GENOMIC DNA]</scope>
    <source>
        <strain evidence="10 11">DSM 21668</strain>
    </source>
</reference>
<dbReference type="Gene3D" id="3.30.565.10">
    <property type="entry name" value="Histidine kinase-like ATPase, C-terminal domain"/>
    <property type="match status" value="1"/>
</dbReference>
<dbReference type="SUPFAM" id="SSF46689">
    <property type="entry name" value="Homeodomain-like"/>
    <property type="match status" value="1"/>
</dbReference>
<evidence type="ECO:0000256" key="2">
    <source>
        <dbReference type="ARBA" id="ARBA00012438"/>
    </source>
</evidence>
<dbReference type="SMART" id="SM00387">
    <property type="entry name" value="HATPase_c"/>
    <property type="match status" value="1"/>
</dbReference>
<keyword evidence="3 6" id="KW-0597">Phosphoprotein</keyword>
<evidence type="ECO:0000259" key="9">
    <source>
        <dbReference type="PROSITE" id="PS50110"/>
    </source>
</evidence>
<dbReference type="GO" id="GO:0000155">
    <property type="term" value="F:phosphorelay sensor kinase activity"/>
    <property type="evidence" value="ECO:0007669"/>
    <property type="project" value="InterPro"/>
</dbReference>
<evidence type="ECO:0000313" key="11">
    <source>
        <dbReference type="Proteomes" id="UP000198901"/>
    </source>
</evidence>
<gene>
    <name evidence="10" type="ORF">SAMN04488090_0840</name>
</gene>
<dbReference type="EMBL" id="FNGS01000002">
    <property type="protein sequence ID" value="SDL43546.1"/>
    <property type="molecule type" value="Genomic_DNA"/>
</dbReference>
<dbReference type="AlphaFoldDB" id="A0A1G9K240"/>
<evidence type="ECO:0000256" key="5">
    <source>
        <dbReference type="ARBA" id="ARBA00023163"/>
    </source>
</evidence>
<dbReference type="PROSITE" id="PS50110">
    <property type="entry name" value="RESPONSE_REGULATORY"/>
    <property type="match status" value="2"/>
</dbReference>
<evidence type="ECO:0000256" key="6">
    <source>
        <dbReference type="PROSITE-ProRule" id="PRU00169"/>
    </source>
</evidence>
<dbReference type="GO" id="GO:0043565">
    <property type="term" value="F:sequence-specific DNA binding"/>
    <property type="evidence" value="ECO:0007669"/>
    <property type="project" value="InterPro"/>
</dbReference>
<dbReference type="InterPro" id="IPR018060">
    <property type="entry name" value="HTH_AraC"/>
</dbReference>
<dbReference type="Gene3D" id="3.40.50.2300">
    <property type="match status" value="2"/>
</dbReference>
<feature type="domain" description="Response regulatory" evidence="9">
    <location>
        <begin position="4"/>
        <end position="123"/>
    </location>
</feature>
<evidence type="ECO:0000256" key="4">
    <source>
        <dbReference type="ARBA" id="ARBA00023015"/>
    </source>
</evidence>
<dbReference type="InterPro" id="IPR004358">
    <property type="entry name" value="Sig_transdc_His_kin-like_C"/>
</dbReference>
<comment type="catalytic activity">
    <reaction evidence="1">
        <text>ATP + protein L-histidine = ADP + protein N-phospho-L-histidine.</text>
        <dbReference type="EC" id="2.7.13.3"/>
    </reaction>
</comment>
<dbReference type="Gene3D" id="1.10.287.130">
    <property type="match status" value="1"/>
</dbReference>
<feature type="domain" description="HTH araC/xylS-type" evidence="7">
    <location>
        <begin position="528"/>
        <end position="626"/>
    </location>
</feature>
<proteinExistence type="predicted"/>
<feature type="modified residue" description="4-aspartylphosphate" evidence="6">
    <location>
        <position position="431"/>
    </location>
</feature>
<organism evidence="10 11">
    <name type="scientific">Siphonobacter aquaeclarae</name>
    <dbReference type="NCBI Taxonomy" id="563176"/>
    <lineage>
        <taxon>Bacteria</taxon>
        <taxon>Pseudomonadati</taxon>
        <taxon>Bacteroidota</taxon>
        <taxon>Cytophagia</taxon>
        <taxon>Cytophagales</taxon>
        <taxon>Cytophagaceae</taxon>
        <taxon>Siphonobacter</taxon>
    </lineage>
</organism>
<dbReference type="PROSITE" id="PS50109">
    <property type="entry name" value="HIS_KIN"/>
    <property type="match status" value="1"/>
</dbReference>
<dbReference type="PRINTS" id="PR00344">
    <property type="entry name" value="BCTRLSENSOR"/>
</dbReference>
<evidence type="ECO:0000313" key="10">
    <source>
        <dbReference type="EMBL" id="SDL43546.1"/>
    </source>
</evidence>
<dbReference type="STRING" id="563176.SAMN04488090_0840"/>
<dbReference type="PANTHER" id="PTHR43547:SF2">
    <property type="entry name" value="HYBRID SIGNAL TRANSDUCTION HISTIDINE KINASE C"/>
    <property type="match status" value="1"/>
</dbReference>
<dbReference type="InterPro" id="IPR005467">
    <property type="entry name" value="His_kinase_dom"/>
</dbReference>
<keyword evidence="10" id="KW-0418">Kinase</keyword>
<dbReference type="SUPFAM" id="SSF47384">
    <property type="entry name" value="Homodimeric domain of signal transducing histidine kinase"/>
    <property type="match status" value="1"/>
</dbReference>
<sequence>MSIRVLVVDDEVLLASLFQQRFRRRIQSGEYTFRFATGGREALTILSEDPEVDVLLFDINMPDMDGLTLLELTAGLIPDARAVMVSAYGDMPNIRLAMNRGAFDFITKPIDFQDLERTIDKTAAVVQALRESTRIKALAELKARFFDNLTHEFRTPLSLILAPAAALLQRPELDEATRGQLGGIRRNAEELSILIDQLLDLARLEEDRLPIEESVQDIPSFVSELVEAFRPICPTIRFQADREALEAAFDAGKWRKILNNLLSNAVRFTPEGGMLDIRCQFSEETVHICVADSGPGIPETELPFVFDRFHRADTRHAGSGIGLSLAYELTRLLKGSLSAQSRPGAGTTFTAVLPFRAENPAPPEVLVSTNPFHPTSYPSGNPLILIAEDNPELRCYLSDLLGKEYIVLTASDGRTALEIARRELPDVVLSDVRMPGMDGFRLTRLLRTHPATDHIAVMLLTALASVDHLLAGLSEGADEYLIKPFRPEELSLRLRNLLNRQEKLRTRYRESVGQAATTGTKTPDTFLHRLAAVIEQHLDDPDFRAETLAEEVAMSPRTLTRKLSMVADISPARLIRTHRLRRAGEMLRSGASVADAAYAVGFENPSYFATAFREYYGRTPTDFARGQ</sequence>
<dbReference type="OrthoDB" id="9797097at2"/>
<dbReference type="PANTHER" id="PTHR43547">
    <property type="entry name" value="TWO-COMPONENT HISTIDINE KINASE"/>
    <property type="match status" value="1"/>
</dbReference>
<dbReference type="InterPro" id="IPR009057">
    <property type="entry name" value="Homeodomain-like_sf"/>
</dbReference>
<dbReference type="SMART" id="SM00448">
    <property type="entry name" value="REC"/>
    <property type="match status" value="2"/>
</dbReference>
<dbReference type="Gene3D" id="1.10.10.60">
    <property type="entry name" value="Homeodomain-like"/>
    <property type="match status" value="1"/>
</dbReference>
<dbReference type="InterPro" id="IPR011006">
    <property type="entry name" value="CheY-like_superfamily"/>
</dbReference>
<accession>A0A1G9K240</accession>
<feature type="domain" description="Response regulatory" evidence="9">
    <location>
        <begin position="383"/>
        <end position="498"/>
    </location>
</feature>
<feature type="domain" description="Histidine kinase" evidence="8">
    <location>
        <begin position="148"/>
        <end position="357"/>
    </location>
</feature>
<keyword evidence="11" id="KW-1185">Reference proteome</keyword>
<evidence type="ECO:0000256" key="3">
    <source>
        <dbReference type="ARBA" id="ARBA00022553"/>
    </source>
</evidence>
<dbReference type="Pfam" id="PF00512">
    <property type="entry name" value="HisKA"/>
    <property type="match status" value="1"/>
</dbReference>
<dbReference type="SMART" id="SM00342">
    <property type="entry name" value="HTH_ARAC"/>
    <property type="match status" value="1"/>
</dbReference>
<protein>
    <recommendedName>
        <fullName evidence="2">histidine kinase</fullName>
        <ecNumber evidence="2">2.7.13.3</ecNumber>
    </recommendedName>
</protein>
<dbReference type="InterPro" id="IPR036890">
    <property type="entry name" value="HATPase_C_sf"/>
</dbReference>
<dbReference type="SUPFAM" id="SSF55874">
    <property type="entry name" value="ATPase domain of HSP90 chaperone/DNA topoisomerase II/histidine kinase"/>
    <property type="match status" value="1"/>
</dbReference>
<dbReference type="InterPro" id="IPR003661">
    <property type="entry name" value="HisK_dim/P_dom"/>
</dbReference>
<keyword evidence="10" id="KW-0808">Transferase</keyword>
<dbReference type="PROSITE" id="PS01124">
    <property type="entry name" value="HTH_ARAC_FAMILY_2"/>
    <property type="match status" value="1"/>
</dbReference>
<keyword evidence="4" id="KW-0805">Transcription regulation</keyword>
<evidence type="ECO:0000259" key="8">
    <source>
        <dbReference type="PROSITE" id="PS50109"/>
    </source>
</evidence>
<dbReference type="SUPFAM" id="SSF52172">
    <property type="entry name" value="CheY-like"/>
    <property type="match status" value="2"/>
</dbReference>